<evidence type="ECO:0000313" key="3">
    <source>
        <dbReference type="EMBL" id="MFA0791700.1"/>
    </source>
</evidence>
<evidence type="ECO:0000313" key="4">
    <source>
        <dbReference type="Proteomes" id="UP001569414"/>
    </source>
</evidence>
<keyword evidence="3" id="KW-0238">DNA-binding</keyword>
<organism evidence="3 4">
    <name type="scientific">Microbulbifer echini</name>
    <dbReference type="NCBI Taxonomy" id="1529067"/>
    <lineage>
        <taxon>Bacteria</taxon>
        <taxon>Pseudomonadati</taxon>
        <taxon>Pseudomonadota</taxon>
        <taxon>Gammaproteobacteria</taxon>
        <taxon>Cellvibrionales</taxon>
        <taxon>Microbulbiferaceae</taxon>
        <taxon>Microbulbifer</taxon>
    </lineage>
</organism>
<evidence type="ECO:0000259" key="2">
    <source>
        <dbReference type="Pfam" id="PF11740"/>
    </source>
</evidence>
<gene>
    <name evidence="3" type="ORF">ACCI51_14180</name>
</gene>
<keyword evidence="1" id="KW-0175">Coiled coil</keyword>
<dbReference type="RefSeq" id="WP_371844206.1">
    <property type="nucleotide sequence ID" value="NZ_JBGMEL010000014.1"/>
</dbReference>
<feature type="coiled-coil region" evidence="1">
    <location>
        <begin position="85"/>
        <end position="264"/>
    </location>
</feature>
<comment type="caution">
    <text evidence="3">The sequence shown here is derived from an EMBL/GenBank/DDBJ whole genome shotgun (WGS) entry which is preliminary data.</text>
</comment>
<dbReference type="InterPro" id="IPR021104">
    <property type="entry name" value="KfrA_DNA-bd_N"/>
</dbReference>
<name>A0ABV4NQQ5_9GAMM</name>
<dbReference type="EMBL" id="JBGMEL010000014">
    <property type="protein sequence ID" value="MFA0791700.1"/>
    <property type="molecule type" value="Genomic_DNA"/>
</dbReference>
<dbReference type="GO" id="GO:0003677">
    <property type="term" value="F:DNA binding"/>
    <property type="evidence" value="ECO:0007669"/>
    <property type="project" value="UniProtKB-KW"/>
</dbReference>
<protein>
    <submittedName>
        <fullName evidence="3">DNA-binding protein</fullName>
    </submittedName>
</protein>
<dbReference type="Proteomes" id="UP001569414">
    <property type="component" value="Unassembled WGS sequence"/>
</dbReference>
<keyword evidence="4" id="KW-1185">Reference proteome</keyword>
<accession>A0ABV4NQQ5</accession>
<feature type="domain" description="KfrA N-terminal DNA-binding" evidence="2">
    <location>
        <begin position="7"/>
        <end position="112"/>
    </location>
</feature>
<reference evidence="3 4" key="1">
    <citation type="submission" date="2024-08" db="EMBL/GenBank/DDBJ databases">
        <authorList>
            <person name="Ishaq N."/>
        </authorList>
    </citation>
    <scope>NUCLEOTIDE SEQUENCE [LARGE SCALE GENOMIC DNA]</scope>
    <source>
        <strain evidence="3 4">JCM 30400</strain>
    </source>
</reference>
<dbReference type="Pfam" id="PF11740">
    <property type="entry name" value="KfrA_N"/>
    <property type="match status" value="1"/>
</dbReference>
<sequence>MARTGVTYLDIVQAAKTIKGRGEDPTVDRVREQLGTGSKSTIAPLLKRWRNESTTDTDISGLPKDLIEALKGLHQRIQGVADKRVEEVQQEFQAQEAVINAQLEEIRATSSEQSVRLREVEQKLSVAESENRRLKQALEQTQAALEKSDYQRQEAAERILEQKTTIEEVKQENRDIRDHFEHFQQRTASDRQHERDQYRAAAEQLKDQVAALHEQQALTERRFNELELLYKQAQALIIELNREKQDLREQIGSASAEAASLKQQSEERGSALRDNLAALTGLREQISKLQSDEAASQKAMQLQQYSLERLESELITARDRLELLNDENRILTREKAMIQGQFAQLERSLKT</sequence>
<evidence type="ECO:0000256" key="1">
    <source>
        <dbReference type="SAM" id="Coils"/>
    </source>
</evidence>
<proteinExistence type="predicted"/>
<feature type="coiled-coil region" evidence="1">
    <location>
        <begin position="307"/>
        <end position="341"/>
    </location>
</feature>